<dbReference type="RefSeq" id="WP_013676221.1">
    <property type="nucleotide sequence ID" value="NC_015312.1"/>
</dbReference>
<dbReference type="GO" id="GO:0016747">
    <property type="term" value="F:acyltransferase activity, transferring groups other than amino-acyl groups"/>
    <property type="evidence" value="ECO:0007669"/>
    <property type="project" value="InterPro"/>
</dbReference>
<dbReference type="HOGENOM" id="CLU_118025_0_0_11"/>
<dbReference type="AlphaFoldDB" id="F4CT88"/>
<organism evidence="4 5">
    <name type="scientific">Pseudonocardia dioxanivorans (strain ATCC 55486 / DSM 44775 / JCM 13855 / CB1190)</name>
    <dbReference type="NCBI Taxonomy" id="675635"/>
    <lineage>
        <taxon>Bacteria</taxon>
        <taxon>Bacillati</taxon>
        <taxon>Actinomycetota</taxon>
        <taxon>Actinomycetes</taxon>
        <taxon>Pseudonocardiales</taxon>
        <taxon>Pseudonocardiaceae</taxon>
        <taxon>Pseudonocardia</taxon>
    </lineage>
</organism>
<keyword evidence="2" id="KW-0012">Acyltransferase</keyword>
<reference evidence="4 5" key="1">
    <citation type="journal article" date="2011" name="J. Bacteriol.">
        <title>Genome sequence of the 1,4-dioxane-degrading Pseudonocardia dioxanivorans strain CB1190.</title>
        <authorList>
            <person name="Sales C.M."/>
            <person name="Mahendra S."/>
            <person name="Grostern A."/>
            <person name="Parales R.E."/>
            <person name="Goodwin L.A."/>
            <person name="Woyke T."/>
            <person name="Nolan M."/>
            <person name="Lapidus A."/>
            <person name="Chertkov O."/>
            <person name="Ovchinnikova G."/>
            <person name="Sczyrba A."/>
            <person name="Alvarez-Cohen L."/>
        </authorList>
    </citation>
    <scope>NUCLEOTIDE SEQUENCE [LARGE SCALE GENOMIC DNA]</scope>
    <source>
        <strain evidence="5">ATCC 55486 / DSM 44775 / JCM 13855 / CB1190</strain>
    </source>
</reference>
<dbReference type="PANTHER" id="PTHR43877">
    <property type="entry name" value="AMINOALKYLPHOSPHONATE N-ACETYLTRANSFERASE-RELATED-RELATED"/>
    <property type="match status" value="1"/>
</dbReference>
<proteinExistence type="predicted"/>
<keyword evidence="1" id="KW-0808">Transferase</keyword>
<dbReference type="EMBL" id="CP002593">
    <property type="protein sequence ID" value="AEA26306.1"/>
    <property type="molecule type" value="Genomic_DNA"/>
</dbReference>
<dbReference type="InterPro" id="IPR050832">
    <property type="entry name" value="Bact_Acetyltransf"/>
</dbReference>
<protein>
    <submittedName>
        <fullName evidence="4">GCN5-related N-acetyltransferase</fullName>
    </submittedName>
</protein>
<feature type="domain" description="N-acetyltransferase" evidence="3">
    <location>
        <begin position="3"/>
        <end position="166"/>
    </location>
</feature>
<evidence type="ECO:0000313" key="4">
    <source>
        <dbReference type="EMBL" id="AEA26306.1"/>
    </source>
</evidence>
<evidence type="ECO:0000256" key="1">
    <source>
        <dbReference type="ARBA" id="ARBA00022679"/>
    </source>
</evidence>
<dbReference type="InterPro" id="IPR000182">
    <property type="entry name" value="GNAT_dom"/>
</dbReference>
<dbReference type="STRING" id="675635.Psed_4143"/>
<dbReference type="PANTHER" id="PTHR43877:SF2">
    <property type="entry name" value="AMINOALKYLPHOSPHONATE N-ACETYLTRANSFERASE-RELATED"/>
    <property type="match status" value="1"/>
</dbReference>
<dbReference type="CDD" id="cd04301">
    <property type="entry name" value="NAT_SF"/>
    <property type="match status" value="1"/>
</dbReference>
<accession>F4CT88</accession>
<dbReference type="PROSITE" id="PS51186">
    <property type="entry name" value="GNAT"/>
    <property type="match status" value="1"/>
</dbReference>
<dbReference type="InterPro" id="IPR016181">
    <property type="entry name" value="Acyl_CoA_acyltransferase"/>
</dbReference>
<dbReference type="Gene3D" id="3.40.630.30">
    <property type="match status" value="1"/>
</dbReference>
<dbReference type="Pfam" id="PF00583">
    <property type="entry name" value="Acetyltransf_1"/>
    <property type="match status" value="1"/>
</dbReference>
<dbReference type="SUPFAM" id="SSF55729">
    <property type="entry name" value="Acyl-CoA N-acyltransferases (Nat)"/>
    <property type="match status" value="1"/>
</dbReference>
<evidence type="ECO:0000313" key="5">
    <source>
        <dbReference type="Proteomes" id="UP000007809"/>
    </source>
</evidence>
<evidence type="ECO:0000256" key="2">
    <source>
        <dbReference type="ARBA" id="ARBA00023315"/>
    </source>
</evidence>
<gene>
    <name evidence="4" type="ordered locus">Psed_4143</name>
</gene>
<dbReference type="KEGG" id="pdx:Psed_4143"/>
<evidence type="ECO:0000259" key="3">
    <source>
        <dbReference type="PROSITE" id="PS51186"/>
    </source>
</evidence>
<dbReference type="eggNOG" id="COG0456">
    <property type="taxonomic scope" value="Bacteria"/>
</dbReference>
<dbReference type="Proteomes" id="UP000007809">
    <property type="component" value="Chromosome"/>
</dbReference>
<keyword evidence="5" id="KW-1185">Reference proteome</keyword>
<name>F4CT88_PSEUX</name>
<sequence length="167" mass="17779">MTPTIRTLHDDDLPAVLDLAVRAWAPVFASMRDVLAGSGVYEHFFPEWEPVQRRAVGQVCTATGHDVAVAVDGGRVAGFVAARADEAERLGEIVMLAVDPEFQRRGIGGALTRYAADGLAARGMAVAMVETGGDVGHAPARRTYERAGFTPMPVVRFFATLPITGNS</sequence>